<dbReference type="OrthoDB" id="10260961at2759"/>
<dbReference type="GO" id="GO:0003723">
    <property type="term" value="F:RNA binding"/>
    <property type="evidence" value="ECO:0007669"/>
    <property type="project" value="InterPro"/>
</dbReference>
<keyword evidence="3" id="KW-0539">Nucleus</keyword>
<dbReference type="GO" id="GO:0042274">
    <property type="term" value="P:ribosomal small subunit biogenesis"/>
    <property type="evidence" value="ECO:0007669"/>
    <property type="project" value="TreeGrafter"/>
</dbReference>
<evidence type="ECO:0000259" key="4">
    <source>
        <dbReference type="PROSITE" id="PS51366"/>
    </source>
</evidence>
<dbReference type="Proteomes" id="UP000031668">
    <property type="component" value="Unassembled WGS sequence"/>
</dbReference>
<dbReference type="InterPro" id="IPR003890">
    <property type="entry name" value="MIF4G-like_typ-3"/>
</dbReference>
<dbReference type="InterPro" id="IPR016024">
    <property type="entry name" value="ARM-type_fold"/>
</dbReference>
<dbReference type="Gene3D" id="1.25.40.180">
    <property type="match status" value="1"/>
</dbReference>
<evidence type="ECO:0000313" key="6">
    <source>
        <dbReference type="Proteomes" id="UP000031668"/>
    </source>
</evidence>
<dbReference type="AlphaFoldDB" id="A0A0C2N6J7"/>
<dbReference type="GO" id="GO:0005730">
    <property type="term" value="C:nucleolus"/>
    <property type="evidence" value="ECO:0007669"/>
    <property type="project" value="UniProtKB-SubCell"/>
</dbReference>
<organism evidence="5 6">
    <name type="scientific">Thelohanellus kitauei</name>
    <name type="common">Myxosporean</name>
    <dbReference type="NCBI Taxonomy" id="669202"/>
    <lineage>
        <taxon>Eukaryota</taxon>
        <taxon>Metazoa</taxon>
        <taxon>Cnidaria</taxon>
        <taxon>Myxozoa</taxon>
        <taxon>Myxosporea</taxon>
        <taxon>Bivalvulida</taxon>
        <taxon>Platysporina</taxon>
        <taxon>Myxobolidae</taxon>
        <taxon>Thelohanellus</taxon>
    </lineage>
</organism>
<evidence type="ECO:0000256" key="2">
    <source>
        <dbReference type="ARBA" id="ARBA00006856"/>
    </source>
</evidence>
<name>A0A0C2N6J7_THEKT</name>
<proteinExistence type="inferred from homology"/>
<feature type="domain" description="MI" evidence="4">
    <location>
        <begin position="412"/>
        <end position="528"/>
    </location>
</feature>
<comment type="similarity">
    <text evidence="2">Belongs to the CWC22 family.</text>
</comment>
<dbReference type="OMA" id="FMVDILN"/>
<dbReference type="InterPro" id="IPR003891">
    <property type="entry name" value="Initiation_fac_eIF4g_MI"/>
</dbReference>
<dbReference type="PANTHER" id="PTHR18034:SF4">
    <property type="entry name" value="NUCLEOLAR MIF4G DOMAIN-CONTAINING PROTEIN 1"/>
    <property type="match status" value="1"/>
</dbReference>
<dbReference type="EMBL" id="JWZT01001566">
    <property type="protein sequence ID" value="KII71920.1"/>
    <property type="molecule type" value="Genomic_DNA"/>
</dbReference>
<comment type="subcellular location">
    <subcellularLocation>
        <location evidence="1">Nucleus</location>
        <location evidence="1">Nucleolus</location>
    </subcellularLocation>
</comment>
<dbReference type="SUPFAM" id="SSF48371">
    <property type="entry name" value="ARM repeat"/>
    <property type="match status" value="1"/>
</dbReference>
<keyword evidence="6" id="KW-1185">Reference proteome</keyword>
<accession>A0A0C2N6J7</accession>
<gene>
    <name evidence="5" type="ORF">RF11_06626</name>
</gene>
<evidence type="ECO:0000313" key="5">
    <source>
        <dbReference type="EMBL" id="KII71920.1"/>
    </source>
</evidence>
<dbReference type="Pfam" id="PF02854">
    <property type="entry name" value="MIF4G"/>
    <property type="match status" value="1"/>
</dbReference>
<protein>
    <submittedName>
        <fullName evidence="5">Nucleolar MIF4G domain-containing protein 1</fullName>
    </submittedName>
</protein>
<reference evidence="5 6" key="1">
    <citation type="journal article" date="2014" name="Genome Biol. Evol.">
        <title>The genome of the myxosporean Thelohanellus kitauei shows adaptations to nutrient acquisition within its fish host.</title>
        <authorList>
            <person name="Yang Y."/>
            <person name="Xiong J."/>
            <person name="Zhou Z."/>
            <person name="Huo F."/>
            <person name="Miao W."/>
            <person name="Ran C."/>
            <person name="Liu Y."/>
            <person name="Zhang J."/>
            <person name="Feng J."/>
            <person name="Wang M."/>
            <person name="Wang M."/>
            <person name="Wang L."/>
            <person name="Yao B."/>
        </authorList>
    </citation>
    <scope>NUCLEOTIDE SEQUENCE [LARGE SCALE GENOMIC DNA]</scope>
    <source>
        <strain evidence="5">Wuqing</strain>
    </source>
</reference>
<dbReference type="PROSITE" id="PS51366">
    <property type="entry name" value="MI"/>
    <property type="match status" value="1"/>
</dbReference>
<dbReference type="PANTHER" id="PTHR18034">
    <property type="entry name" value="CELL CYCLE CONTROL PROTEIN CWF22-RELATED"/>
    <property type="match status" value="1"/>
</dbReference>
<dbReference type="SMART" id="SM00543">
    <property type="entry name" value="MIF4G"/>
    <property type="match status" value="1"/>
</dbReference>
<sequence length="610" mass="70904">MPRVVKKSSTKVFNEQSKDDMIISKLSKKLKIKNSAKLPSRFYNEGYGELIDMCDEVLNQLEQKTEKHNKSFKMSNDHLKIDEGLVCAFKAHKTVKPKPIVIEQNDDKNYNPLDLEKSILTIFNKLSDKNIADLLQDFRILYRKYGFNETSAKFTDLFIKFVIQPQLLPDRLLLSCTAFLSIIHFIFGNEIMSVFMSALITKFNSSYDMILDQPLLKEPLNAISVICCLYFFDNVGCGIIKDTIDKLLIRFSEQDVEMILKIMTYCGFQLRKENPAIFKEIIKDVHERCKKSERLSLRASFMLETISAIQYNNPSKLTQYDPLLFDSFSKIHKSILKANTQLEGFKLDIKLNGFKNPDHIINCDLSCSGHCTINVKKEQVSGLTNDRETHTSNSKWSKELTNAAKGQRYNDKVKIDIFCTLMTSKSPEWAFTHLNLLNLDTKGKELIVRICIEICLQENEFNVFYCDVIYLYAKYHPTYASSTHFTIRDQLRKLQDLEHFSLENLRRLIIELLSRKSIKISIFKIVDYNQLKPNECDFYRKLFLDLISIGSHGILRNIFSQLYNEKWHALRQDILYFLMSEFHQDQTLMQRIKIVSSIAHSVDASLSLPS</sequence>
<comment type="caution">
    <text evidence="5">The sequence shown here is derived from an EMBL/GenBank/DDBJ whole genome shotgun (WGS) entry which is preliminary data.</text>
</comment>
<evidence type="ECO:0000256" key="1">
    <source>
        <dbReference type="ARBA" id="ARBA00004604"/>
    </source>
</evidence>
<evidence type="ECO:0000256" key="3">
    <source>
        <dbReference type="ARBA" id="ARBA00023242"/>
    </source>
</evidence>
<dbReference type="InterPro" id="IPR050781">
    <property type="entry name" value="CWC22_splicing_factor"/>
</dbReference>